<feature type="transmembrane region" description="Helical" evidence="2">
    <location>
        <begin position="22"/>
        <end position="44"/>
    </location>
</feature>
<feature type="coiled-coil region" evidence="1">
    <location>
        <begin position="46"/>
        <end position="99"/>
    </location>
</feature>
<evidence type="ECO:0000313" key="3">
    <source>
        <dbReference type="EMBL" id="QEK12132.1"/>
    </source>
</evidence>
<sequence>MRDFNFFEPFLSNKKKKNSKKIAYRVGVFILLGIFIIIPLMNLYTIRKLENEVVETNNTMNTSENYEERKDIEIKVQKIDELKKKLKKLKKIETDIKEKDIINDFLIYTIRDMVPENLFFESITIHPDNVEICGIAKNKIAIAELKHNFKNIDIFKNIFIPTISGNEGRYEFMLSFTIKDVSRDETN</sequence>
<evidence type="ECO:0000256" key="2">
    <source>
        <dbReference type="SAM" id="Phobius"/>
    </source>
</evidence>
<name>A0A5C0SDU5_CRATE</name>
<accession>A0A5C0SDU5</accession>
<gene>
    <name evidence="3" type="ORF">FQB35_06945</name>
</gene>
<keyword evidence="2" id="KW-0812">Transmembrane</keyword>
<dbReference type="InterPro" id="IPR007813">
    <property type="entry name" value="PilN"/>
</dbReference>
<evidence type="ECO:0000256" key="1">
    <source>
        <dbReference type="SAM" id="Coils"/>
    </source>
</evidence>
<dbReference type="OrthoDB" id="1707667at2"/>
<dbReference type="Pfam" id="PF05137">
    <property type="entry name" value="PilN"/>
    <property type="match status" value="1"/>
</dbReference>
<dbReference type="Proteomes" id="UP000324646">
    <property type="component" value="Chromosome"/>
</dbReference>
<dbReference type="KEGG" id="crs:FQB35_06945"/>
<keyword evidence="4" id="KW-1185">Reference proteome</keyword>
<evidence type="ECO:0000313" key="4">
    <source>
        <dbReference type="Proteomes" id="UP000324646"/>
    </source>
</evidence>
<keyword evidence="2" id="KW-0472">Membrane</keyword>
<keyword evidence="2" id="KW-1133">Transmembrane helix</keyword>
<proteinExistence type="predicted"/>
<reference evidence="3 4" key="1">
    <citation type="submission" date="2019-07" db="EMBL/GenBank/DDBJ databases">
        <title>Complete genome of Crassaminicella thermophila SY095.</title>
        <authorList>
            <person name="Li X."/>
        </authorList>
    </citation>
    <scope>NUCLEOTIDE SEQUENCE [LARGE SCALE GENOMIC DNA]</scope>
    <source>
        <strain evidence="3 4">SY095</strain>
    </source>
</reference>
<dbReference type="EMBL" id="CP042243">
    <property type="protein sequence ID" value="QEK12132.1"/>
    <property type="molecule type" value="Genomic_DNA"/>
</dbReference>
<protein>
    <submittedName>
        <fullName evidence="3">PilN domain-containing protein</fullName>
    </submittedName>
</protein>
<organism evidence="3 4">
    <name type="scientific">Crassaminicella thermophila</name>
    <dbReference type="NCBI Taxonomy" id="2599308"/>
    <lineage>
        <taxon>Bacteria</taxon>
        <taxon>Bacillati</taxon>
        <taxon>Bacillota</taxon>
        <taxon>Clostridia</taxon>
        <taxon>Eubacteriales</taxon>
        <taxon>Clostridiaceae</taxon>
        <taxon>Crassaminicella</taxon>
    </lineage>
</organism>
<dbReference type="AlphaFoldDB" id="A0A5C0SDU5"/>
<keyword evidence="1" id="KW-0175">Coiled coil</keyword>
<dbReference type="RefSeq" id="WP_148809287.1">
    <property type="nucleotide sequence ID" value="NZ_CP042243.1"/>
</dbReference>